<evidence type="ECO:0000313" key="2">
    <source>
        <dbReference type="Proteomes" id="UP000315423"/>
    </source>
</evidence>
<name>A0AC61S9A0_9EURY</name>
<reference evidence="1" key="1">
    <citation type="submission" date="2018-09" db="EMBL/GenBank/DDBJ databases">
        <title>A genomic encyclopedia of anaerobic methanotrophic archaea.</title>
        <authorList>
            <person name="Skennerton C.T."/>
            <person name="Chadwick G.L."/>
            <person name="Laso-Perez R."/>
            <person name="Leu A.O."/>
            <person name="Speth D.R."/>
            <person name="Yu H."/>
            <person name="Morgan-Lang C."/>
            <person name="Hatzenpichler R."/>
            <person name="Goudeau D."/>
            <person name="Malmstrom R."/>
            <person name="Woyke T."/>
            <person name="Hallam S."/>
            <person name="Tyson G.W."/>
            <person name="Wegener G."/>
            <person name="Boetius A."/>
            <person name="Orphan V.J."/>
        </authorList>
    </citation>
    <scope>NUCLEOTIDE SEQUENCE</scope>
    <source>
        <strain evidence="1">CONS3730D10UFb2</strain>
    </source>
</reference>
<gene>
    <name evidence="1" type="ORF">C5S46_06720</name>
</gene>
<accession>A0AC61S9A0</accession>
<proteinExistence type="predicted"/>
<dbReference type="Proteomes" id="UP000315423">
    <property type="component" value="Unassembled WGS sequence"/>
</dbReference>
<comment type="caution">
    <text evidence="1">The sequence shown here is derived from an EMBL/GenBank/DDBJ whole genome shotgun (WGS) entry which is preliminary data.</text>
</comment>
<organism evidence="1 2">
    <name type="scientific">Candidatus Methanomarinus sp</name>
    <dbReference type="NCBI Taxonomy" id="3386244"/>
    <lineage>
        <taxon>Archaea</taxon>
        <taxon>Methanobacteriati</taxon>
        <taxon>Methanobacteriota</taxon>
        <taxon>Stenosarchaea group</taxon>
        <taxon>Methanomicrobia</taxon>
        <taxon>Methanosarcinales</taxon>
        <taxon>ANME-2 cluster</taxon>
        <taxon>Candidatus Methanocomedenaceae</taxon>
        <taxon>Candidatus Methanomarinus</taxon>
    </lineage>
</organism>
<evidence type="ECO:0000313" key="1">
    <source>
        <dbReference type="EMBL" id="TKY91270.1"/>
    </source>
</evidence>
<protein>
    <submittedName>
        <fullName evidence="1">ArsR family transcriptional regulator</fullName>
    </submittedName>
</protein>
<dbReference type="EMBL" id="QYBA01000229">
    <property type="protein sequence ID" value="TKY91270.1"/>
    <property type="molecule type" value="Genomic_DNA"/>
</dbReference>
<sequence length="171" mass="18955">MSQTDNKVFKAMSSSTRLAILEHLAVKQMHISGLAKALNISVPVVAKHIKILEEAELVERQEFGKTHILNIKTPNISSILDQFAGEHEIEMPKGATLLDALRSVSAIDIKKVGSSEFVVSADGEEGLFMYEVNGNPSDKTVDKYVLDEDITIVWKRLIPVTQKKLSIKIKD</sequence>